<accession>A0A9P0H9H8</accession>
<proteinExistence type="predicted"/>
<sequence length="257" mass="29117">MCQSTSSSSSVLLQRTSEGWHTRYLSEHVHIGWTRGYTRENGALVEVQGVPDSRMGVFVNDCWKHLLGGGQGGGIISIRKLLVHTTRTYSILETEDRTQGLPFTSSVKDQKNRILSGYRECLQEPGGWIQESLHYHGKELSSEELARKRSYNCRSSCTMSTAEINKRESWVSEIVDYKRVMEGSYKTKQLLDRPVRAGGRTSRYCFLASRRKRQLAAEEPRDFLCILGLLFSELGSVVDVLSGFELITKPVQLTKFV</sequence>
<organism evidence="1 2">
    <name type="scientific">Nezara viridula</name>
    <name type="common">Southern green stink bug</name>
    <name type="synonym">Cimex viridulus</name>
    <dbReference type="NCBI Taxonomy" id="85310"/>
    <lineage>
        <taxon>Eukaryota</taxon>
        <taxon>Metazoa</taxon>
        <taxon>Ecdysozoa</taxon>
        <taxon>Arthropoda</taxon>
        <taxon>Hexapoda</taxon>
        <taxon>Insecta</taxon>
        <taxon>Pterygota</taxon>
        <taxon>Neoptera</taxon>
        <taxon>Paraneoptera</taxon>
        <taxon>Hemiptera</taxon>
        <taxon>Heteroptera</taxon>
        <taxon>Panheteroptera</taxon>
        <taxon>Pentatomomorpha</taxon>
        <taxon>Pentatomoidea</taxon>
        <taxon>Pentatomidae</taxon>
        <taxon>Pentatominae</taxon>
        <taxon>Nezara</taxon>
    </lineage>
</organism>
<protein>
    <submittedName>
        <fullName evidence="1">Uncharacterized protein</fullName>
    </submittedName>
</protein>
<dbReference type="EMBL" id="OV725080">
    <property type="protein sequence ID" value="CAH1398055.1"/>
    <property type="molecule type" value="Genomic_DNA"/>
</dbReference>
<dbReference type="AlphaFoldDB" id="A0A9P0H9H8"/>
<keyword evidence="2" id="KW-1185">Reference proteome</keyword>
<gene>
    <name evidence="1" type="ORF">NEZAVI_LOCUS7780</name>
</gene>
<evidence type="ECO:0000313" key="1">
    <source>
        <dbReference type="EMBL" id="CAH1398055.1"/>
    </source>
</evidence>
<name>A0A9P0H9H8_NEZVI</name>
<evidence type="ECO:0000313" key="2">
    <source>
        <dbReference type="Proteomes" id="UP001152798"/>
    </source>
</evidence>
<dbReference type="Proteomes" id="UP001152798">
    <property type="component" value="Chromosome 4"/>
</dbReference>
<dbReference type="OrthoDB" id="10524362at2759"/>
<reference evidence="1" key="1">
    <citation type="submission" date="2022-01" db="EMBL/GenBank/DDBJ databases">
        <authorList>
            <person name="King R."/>
        </authorList>
    </citation>
    <scope>NUCLEOTIDE SEQUENCE</scope>
</reference>